<evidence type="ECO:0000256" key="1">
    <source>
        <dbReference type="ARBA" id="ARBA00022737"/>
    </source>
</evidence>
<evidence type="ECO:0000256" key="2">
    <source>
        <dbReference type="ARBA" id="ARBA00023043"/>
    </source>
</evidence>
<dbReference type="SMART" id="SM00248">
    <property type="entry name" value="ANK"/>
    <property type="match status" value="3"/>
</dbReference>
<dbReference type="Pfam" id="PF12796">
    <property type="entry name" value="Ank_2"/>
    <property type="match status" value="1"/>
</dbReference>
<keyword evidence="4" id="KW-1185">Reference proteome</keyword>
<dbReference type="InterPro" id="IPR002110">
    <property type="entry name" value="Ankyrin_rpt"/>
</dbReference>
<name>A0A914XPS7_9BILA</name>
<dbReference type="AlphaFoldDB" id="A0A914XPS7"/>
<sequence length="131" mass="15125">METRDCSQFTSDLININVQDELNKGTLLHYACKFGEIEAVKYLIKNGANRFIEDSNGETPIFYILKFCDNVDLIRTVLGVDESFPHISELLLHKNFENFDVMQIAIQNGRRNIANYLLQKFPEFYGIVLSL</sequence>
<evidence type="ECO:0000313" key="4">
    <source>
        <dbReference type="Proteomes" id="UP000887577"/>
    </source>
</evidence>
<accession>A0A914XPS7</accession>
<dbReference type="PANTHER" id="PTHR24123:SF33">
    <property type="entry name" value="PROTEIN HOS4"/>
    <property type="match status" value="1"/>
</dbReference>
<keyword evidence="2 3" id="KW-0040">ANK repeat</keyword>
<proteinExistence type="predicted"/>
<evidence type="ECO:0000256" key="3">
    <source>
        <dbReference type="PROSITE-ProRule" id="PRU00023"/>
    </source>
</evidence>
<dbReference type="PROSITE" id="PS50088">
    <property type="entry name" value="ANK_REPEAT"/>
    <property type="match status" value="1"/>
</dbReference>
<dbReference type="PROSITE" id="PS50297">
    <property type="entry name" value="ANK_REP_REGION"/>
    <property type="match status" value="1"/>
</dbReference>
<evidence type="ECO:0000313" key="5">
    <source>
        <dbReference type="WBParaSite" id="PSU_v2.g10015.t1"/>
    </source>
</evidence>
<dbReference type="SUPFAM" id="SSF48403">
    <property type="entry name" value="Ankyrin repeat"/>
    <property type="match status" value="1"/>
</dbReference>
<dbReference type="WBParaSite" id="PSU_v2.g10015.t1">
    <property type="protein sequence ID" value="PSU_v2.g10015.t1"/>
    <property type="gene ID" value="PSU_v2.g10015"/>
</dbReference>
<dbReference type="Proteomes" id="UP000887577">
    <property type="component" value="Unplaced"/>
</dbReference>
<feature type="repeat" description="ANK" evidence="3">
    <location>
        <begin position="23"/>
        <end position="55"/>
    </location>
</feature>
<dbReference type="Gene3D" id="1.25.40.20">
    <property type="entry name" value="Ankyrin repeat-containing domain"/>
    <property type="match status" value="1"/>
</dbReference>
<reference evidence="5" key="1">
    <citation type="submission" date="2022-11" db="UniProtKB">
        <authorList>
            <consortium name="WormBaseParasite"/>
        </authorList>
    </citation>
    <scope>IDENTIFICATION</scope>
</reference>
<dbReference type="PANTHER" id="PTHR24123">
    <property type="entry name" value="ANKYRIN REPEAT-CONTAINING"/>
    <property type="match status" value="1"/>
</dbReference>
<dbReference type="InterPro" id="IPR051165">
    <property type="entry name" value="Multifunctional_ANK_Repeat"/>
</dbReference>
<organism evidence="4 5">
    <name type="scientific">Panagrolaimus superbus</name>
    <dbReference type="NCBI Taxonomy" id="310955"/>
    <lineage>
        <taxon>Eukaryota</taxon>
        <taxon>Metazoa</taxon>
        <taxon>Ecdysozoa</taxon>
        <taxon>Nematoda</taxon>
        <taxon>Chromadorea</taxon>
        <taxon>Rhabditida</taxon>
        <taxon>Tylenchina</taxon>
        <taxon>Panagrolaimomorpha</taxon>
        <taxon>Panagrolaimoidea</taxon>
        <taxon>Panagrolaimidae</taxon>
        <taxon>Panagrolaimus</taxon>
    </lineage>
</organism>
<dbReference type="InterPro" id="IPR036770">
    <property type="entry name" value="Ankyrin_rpt-contain_sf"/>
</dbReference>
<keyword evidence="1" id="KW-0677">Repeat</keyword>
<protein>
    <submittedName>
        <fullName evidence="5">Ankyrin repeat protein</fullName>
    </submittedName>
</protein>